<keyword evidence="4" id="KW-1185">Reference proteome</keyword>
<dbReference type="Pfam" id="PF14129">
    <property type="entry name" value="DUF4296"/>
    <property type="match status" value="1"/>
</dbReference>
<reference evidence="3 4" key="1">
    <citation type="submission" date="2024-01" db="EMBL/GenBank/DDBJ databases">
        <title>Niabella digestum sp. nov., isolated from waste digestion system.</title>
        <authorList>
            <person name="Zhang L."/>
        </authorList>
    </citation>
    <scope>NUCLEOTIDE SEQUENCE [LARGE SCALE GENOMIC DNA]</scope>
    <source>
        <strain evidence="3 4">A18</strain>
    </source>
</reference>
<dbReference type="Proteomes" id="UP001357452">
    <property type="component" value="Unassembled WGS sequence"/>
</dbReference>
<dbReference type="PROSITE" id="PS51257">
    <property type="entry name" value="PROKAR_LIPOPROTEIN"/>
    <property type="match status" value="1"/>
</dbReference>
<evidence type="ECO:0000313" key="4">
    <source>
        <dbReference type="Proteomes" id="UP001357452"/>
    </source>
</evidence>
<sequence length="130" mass="14945">MMQRGLIILLLTGIILACGKGTPSGVLPREKMEKILWDVTRGSEFLNGYVYSRHPYLNRAAVNNEMLERILKIHKVSKKEFDKSLAYYRDHPKQLAQVLDSIIAQQKRLAGDTTTENSTEDPLRPQYMIR</sequence>
<accession>A0ABU7RII2</accession>
<dbReference type="RefSeq" id="WP_330975218.1">
    <property type="nucleotide sequence ID" value="NZ_JAZGLY010000006.1"/>
</dbReference>
<evidence type="ECO:0000256" key="1">
    <source>
        <dbReference type="SAM" id="MobiDB-lite"/>
    </source>
</evidence>
<proteinExistence type="predicted"/>
<dbReference type="InterPro" id="IPR025381">
    <property type="entry name" value="DUF4296"/>
</dbReference>
<name>A0ABU7RII2_9BACT</name>
<feature type="domain" description="DUF4296" evidence="2">
    <location>
        <begin position="23"/>
        <end position="108"/>
    </location>
</feature>
<dbReference type="EMBL" id="JAZGLY010000006">
    <property type="protein sequence ID" value="MEE6187811.1"/>
    <property type="molecule type" value="Genomic_DNA"/>
</dbReference>
<evidence type="ECO:0000313" key="3">
    <source>
        <dbReference type="EMBL" id="MEE6187811.1"/>
    </source>
</evidence>
<gene>
    <name evidence="3" type="ORF">V2H41_11065</name>
</gene>
<organism evidence="3 4">
    <name type="scientific">Niabella digestorum</name>
    <dbReference type="NCBI Taxonomy" id="3117701"/>
    <lineage>
        <taxon>Bacteria</taxon>
        <taxon>Pseudomonadati</taxon>
        <taxon>Bacteroidota</taxon>
        <taxon>Chitinophagia</taxon>
        <taxon>Chitinophagales</taxon>
        <taxon>Chitinophagaceae</taxon>
        <taxon>Niabella</taxon>
    </lineage>
</organism>
<evidence type="ECO:0000259" key="2">
    <source>
        <dbReference type="Pfam" id="PF14129"/>
    </source>
</evidence>
<comment type="caution">
    <text evidence="3">The sequence shown here is derived from an EMBL/GenBank/DDBJ whole genome shotgun (WGS) entry which is preliminary data.</text>
</comment>
<protein>
    <submittedName>
        <fullName evidence="3">DUF4296 domain-containing protein</fullName>
    </submittedName>
</protein>
<feature type="region of interest" description="Disordered" evidence="1">
    <location>
        <begin position="110"/>
        <end position="130"/>
    </location>
</feature>